<feature type="region of interest" description="Disordered" evidence="4">
    <location>
        <begin position="176"/>
        <end position="198"/>
    </location>
</feature>
<dbReference type="OrthoDB" id="342264at2759"/>
<dbReference type="AlphaFoldDB" id="A0A5A7QH19"/>
<dbReference type="EMBL" id="BKCP01006860">
    <property type="protein sequence ID" value="GER44266.1"/>
    <property type="molecule type" value="Genomic_DNA"/>
</dbReference>
<dbReference type="SMART" id="SM00292">
    <property type="entry name" value="BRCT"/>
    <property type="match status" value="2"/>
</dbReference>
<feature type="region of interest" description="Disordered" evidence="4">
    <location>
        <begin position="850"/>
        <end position="879"/>
    </location>
</feature>
<feature type="compositionally biased region" description="Basic and acidic residues" evidence="4">
    <location>
        <begin position="851"/>
        <end position="868"/>
    </location>
</feature>
<comment type="caution">
    <text evidence="6">The sequence shown here is derived from an EMBL/GenBank/DDBJ whole genome shotgun (WGS) entry which is preliminary data.</text>
</comment>
<evidence type="ECO:0000256" key="3">
    <source>
        <dbReference type="ARBA" id="ARBA00023242"/>
    </source>
</evidence>
<dbReference type="SUPFAM" id="SSF52113">
    <property type="entry name" value="BRCT domain"/>
    <property type="match status" value="1"/>
</dbReference>
<gene>
    <name evidence="6" type="ORF">STAS_21163</name>
</gene>
<feature type="compositionally biased region" description="Basic and acidic residues" evidence="4">
    <location>
        <begin position="959"/>
        <end position="971"/>
    </location>
</feature>
<dbReference type="Gene3D" id="3.40.50.10190">
    <property type="entry name" value="BRCT domain"/>
    <property type="match status" value="2"/>
</dbReference>
<evidence type="ECO:0000313" key="7">
    <source>
        <dbReference type="Proteomes" id="UP000325081"/>
    </source>
</evidence>
<dbReference type="Proteomes" id="UP000325081">
    <property type="component" value="Unassembled WGS sequence"/>
</dbReference>
<proteinExistence type="predicted"/>
<feature type="region of interest" description="Disordered" evidence="4">
    <location>
        <begin position="711"/>
        <end position="731"/>
    </location>
</feature>
<keyword evidence="7" id="KW-1185">Reference proteome</keyword>
<keyword evidence="2" id="KW-0227">DNA damage</keyword>
<feature type="domain" description="BRCT" evidence="5">
    <location>
        <begin position="1076"/>
        <end position="1125"/>
    </location>
</feature>
<dbReference type="GO" id="GO:0005634">
    <property type="term" value="C:nucleus"/>
    <property type="evidence" value="ECO:0007669"/>
    <property type="project" value="UniProtKB-SubCell"/>
</dbReference>
<protein>
    <submittedName>
        <fullName evidence="6">Mediator of DNA damage checkpoint protein</fullName>
    </submittedName>
</protein>
<dbReference type="CDD" id="cd18432">
    <property type="entry name" value="BRCT_PAXIP1_rpt6_like"/>
    <property type="match status" value="1"/>
</dbReference>
<dbReference type="CDD" id="cd17744">
    <property type="entry name" value="BRCT_MDC1_rpt1"/>
    <property type="match status" value="1"/>
</dbReference>
<reference evidence="7" key="1">
    <citation type="journal article" date="2019" name="Curr. Biol.">
        <title>Genome Sequence of Striga asiatica Provides Insight into the Evolution of Plant Parasitism.</title>
        <authorList>
            <person name="Yoshida S."/>
            <person name="Kim S."/>
            <person name="Wafula E.K."/>
            <person name="Tanskanen J."/>
            <person name="Kim Y.M."/>
            <person name="Honaas L."/>
            <person name="Yang Z."/>
            <person name="Spallek T."/>
            <person name="Conn C.E."/>
            <person name="Ichihashi Y."/>
            <person name="Cheong K."/>
            <person name="Cui S."/>
            <person name="Der J.P."/>
            <person name="Gundlach H."/>
            <person name="Jiao Y."/>
            <person name="Hori C."/>
            <person name="Ishida J.K."/>
            <person name="Kasahara H."/>
            <person name="Kiba T."/>
            <person name="Kim M.S."/>
            <person name="Koo N."/>
            <person name="Laohavisit A."/>
            <person name="Lee Y.H."/>
            <person name="Lumba S."/>
            <person name="McCourt P."/>
            <person name="Mortimer J.C."/>
            <person name="Mutuku J.M."/>
            <person name="Nomura T."/>
            <person name="Sasaki-Sekimoto Y."/>
            <person name="Seto Y."/>
            <person name="Wang Y."/>
            <person name="Wakatake T."/>
            <person name="Sakakibara H."/>
            <person name="Demura T."/>
            <person name="Yamaguchi S."/>
            <person name="Yoneyama K."/>
            <person name="Manabe R.I."/>
            <person name="Nelson D.C."/>
            <person name="Schulman A.H."/>
            <person name="Timko M.P."/>
            <person name="dePamphilis C.W."/>
            <person name="Choi D."/>
            <person name="Shirasu K."/>
        </authorList>
    </citation>
    <scope>NUCLEOTIDE SEQUENCE [LARGE SCALE GENOMIC DNA]</scope>
    <source>
        <strain evidence="7">cv. UVA1</strain>
    </source>
</reference>
<name>A0A5A7QH19_STRAF</name>
<dbReference type="InterPro" id="IPR051579">
    <property type="entry name" value="DDR_Transcriptional_Reg"/>
</dbReference>
<dbReference type="PROSITE" id="PS50172">
    <property type="entry name" value="BRCT"/>
    <property type="match status" value="1"/>
</dbReference>
<feature type="compositionally biased region" description="Basic and acidic residues" evidence="4">
    <location>
        <begin position="402"/>
        <end position="417"/>
    </location>
</feature>
<dbReference type="PANTHER" id="PTHR23196">
    <property type="entry name" value="PAX TRANSCRIPTION ACTIVATION DOMAIN INTERACTING PROTEIN"/>
    <property type="match status" value="1"/>
</dbReference>
<dbReference type="Pfam" id="PF16589">
    <property type="entry name" value="BRCT_2"/>
    <property type="match status" value="1"/>
</dbReference>
<dbReference type="InterPro" id="IPR001357">
    <property type="entry name" value="BRCT_dom"/>
</dbReference>
<feature type="region of interest" description="Disordered" evidence="4">
    <location>
        <begin position="912"/>
        <end position="985"/>
    </location>
</feature>
<sequence length="1269" mass="141277">MGFYKDVSNRDANDSKNNNFNVDSRDFETQQVDSQCPVGDGYEIDDFQYPTNTMPVDECYLFEDAFETQYVNLAGETQVVDDVDETQVLEDLDCMKNMPMEFFDELDTVAVNTSEGANKDEAFYETQVLSQDGSEKIDDVDSVSVENTSDTFRQEPFSRGFTSIRTASIRSSGLAAREHGAKRNSCPSSSDKSSLEQETFKKGNTSFAQCSLESGMKNCHSGLRDVSMEDTGQLGNLDKCKVACAAVVRKLFKDVEFAEVDETEAYDINQTDDIADIYSEKGCLAGLSYANSQEPGELSQAHALEVVDKFLDDHVMDLGDGVGTTVKNAQKKTKIASGVKGSRELAKKTSALKEVNGEDGIYDWDNSREDDGGGEFFIKKKELFFENGDGKKRCLSRPKNPNGDEKERNCTNSKHKDLAYSDSEPMLRKTRAKGKSSFNSVERSLTQNDIIKDLVDEQLNVEVEPNLVVTEKNKDNNIEMNDVGADTQMAAEAMETLCFEVQLSEDNGTNKNPDTVKATRKNQLTDIIITARPEKCLTEERPHSPSIGVVTRKAKQLKRTRQIISDKPSVLPEAMDLTDLSNSRVKLTGQKSEKKRLLEAHSLPVAHQTRKGTELGRSKAGAKSFVTRNHLNRLVCIARKRTASNDENAETIHIKNDKKISLTRSGASHIAAVDNLSEEIVRKESLAVDHADAQMAAEAIETTCFEVQLPEDNGTSNNPDTVKATRKNQSSDIITARPEESLTEKRPHSPSIGVITRKAEQLKRTCQSTSDKPSVLPEATDLTVLSNSRVKLTGQKSEKKCELEDHLGFSVPSAHRTRKGTELGRSKAGAKSFVTRNDLNRLACITRKRSSSKDKNAESVHIKNDKKSRFNRSGASHIDSVDNLPEERVRKENLAVDHADAQCHNPRLKRLRKVGTDFSSDQNVEIGSSRHDATQNATDQEKVGASSSEENGENNIAEKLPDATKANDKLEASPPTAASRIPANSVSPICMGDEYHTQSCRKNLARMSLITEMIKAVPASPGSFNGRKESRKRKDITNVRVLFSQHLDEDVIKHQKKLRLLQIIPLTCKLERILFSDASHFVADEFVRTRNMLEAIASGKPVVTHLWIESCGQASCLIDEKNYILRDLKKEREFGFCLPASLTRAGQHPLLQGQKVLITPNTKPGKDILANLVKAVHGLVIERVGRSVLKDEKLSDDLLILSCNEDYDDCVPFLEKGSPVYSSELVLNGIVKQKLEYERHRLFDDHVKRTRSTIWMRKKNGYRPVTKCK</sequence>
<feature type="compositionally biased region" description="Polar residues" evidence="4">
    <location>
        <begin position="917"/>
        <end position="926"/>
    </location>
</feature>
<dbReference type="PANTHER" id="PTHR23196:SF1">
    <property type="entry name" value="PAX-INTERACTING PROTEIN 1"/>
    <property type="match status" value="1"/>
</dbReference>
<dbReference type="InterPro" id="IPR036420">
    <property type="entry name" value="BRCT_dom_sf"/>
</dbReference>
<organism evidence="6 7">
    <name type="scientific">Striga asiatica</name>
    <name type="common">Asiatic witchweed</name>
    <name type="synonym">Buchnera asiatica</name>
    <dbReference type="NCBI Taxonomy" id="4170"/>
    <lineage>
        <taxon>Eukaryota</taxon>
        <taxon>Viridiplantae</taxon>
        <taxon>Streptophyta</taxon>
        <taxon>Embryophyta</taxon>
        <taxon>Tracheophyta</taxon>
        <taxon>Spermatophyta</taxon>
        <taxon>Magnoliopsida</taxon>
        <taxon>eudicotyledons</taxon>
        <taxon>Gunneridae</taxon>
        <taxon>Pentapetalae</taxon>
        <taxon>asterids</taxon>
        <taxon>lamiids</taxon>
        <taxon>Lamiales</taxon>
        <taxon>Orobanchaceae</taxon>
        <taxon>Buchnereae</taxon>
        <taxon>Striga</taxon>
    </lineage>
</organism>
<accession>A0A5A7QH19</accession>
<evidence type="ECO:0000256" key="1">
    <source>
        <dbReference type="ARBA" id="ARBA00004123"/>
    </source>
</evidence>
<evidence type="ECO:0000313" key="6">
    <source>
        <dbReference type="EMBL" id="GER44266.1"/>
    </source>
</evidence>
<evidence type="ECO:0000256" key="4">
    <source>
        <dbReference type="SAM" id="MobiDB-lite"/>
    </source>
</evidence>
<feature type="region of interest" description="Disordered" evidence="4">
    <location>
        <begin position="390"/>
        <end position="417"/>
    </location>
</feature>
<evidence type="ECO:0000256" key="2">
    <source>
        <dbReference type="ARBA" id="ARBA00022763"/>
    </source>
</evidence>
<keyword evidence="3" id="KW-0539">Nucleus</keyword>
<dbReference type="GO" id="GO:0006974">
    <property type="term" value="P:DNA damage response"/>
    <property type="evidence" value="ECO:0007669"/>
    <property type="project" value="UniProtKB-KW"/>
</dbReference>
<comment type="subcellular location">
    <subcellularLocation>
        <location evidence="1">Nucleus</location>
    </subcellularLocation>
</comment>
<evidence type="ECO:0000259" key="5">
    <source>
        <dbReference type="PROSITE" id="PS50172"/>
    </source>
</evidence>